<dbReference type="EMBL" id="ACEC01000124">
    <property type="protein sequence ID" value="EEG28878.1"/>
    <property type="molecule type" value="Genomic_DNA"/>
</dbReference>
<evidence type="ECO:0000313" key="1">
    <source>
        <dbReference type="EMBL" id="EEG28878.1"/>
    </source>
</evidence>
<comment type="caution">
    <text evidence="1">The sequence shown here is derived from an EMBL/GenBank/DDBJ whole genome shotgun (WGS) entry which is preliminary data.</text>
</comment>
<protein>
    <submittedName>
        <fullName evidence="1">Uncharacterized protein</fullName>
    </submittedName>
</protein>
<proteinExistence type="predicted"/>
<accession>C0EI70</accession>
<sequence length="64" mass="7267">MIVAGFRHLHFDLRCAQKPVATDCAFAENHRDYASSGLLDQPAFPSFHLPIRKQRKKSTAKLKT</sequence>
<gene>
    <name evidence="1" type="ORF">CLOSTMETH_03565</name>
</gene>
<name>C0EI70_9FIRM</name>
<evidence type="ECO:0000313" key="2">
    <source>
        <dbReference type="Proteomes" id="UP000003340"/>
    </source>
</evidence>
<reference evidence="1 2" key="2">
    <citation type="submission" date="2009-02" db="EMBL/GenBank/DDBJ databases">
        <title>Draft genome sequence of Clostridium methylpentosum (DSM 5476).</title>
        <authorList>
            <person name="Sudarsanam P."/>
            <person name="Ley R."/>
            <person name="Guruge J."/>
            <person name="Turnbaugh P.J."/>
            <person name="Mahowald M."/>
            <person name="Liep D."/>
            <person name="Gordon J."/>
        </authorList>
    </citation>
    <scope>NUCLEOTIDE SEQUENCE [LARGE SCALE GENOMIC DNA]</scope>
    <source>
        <strain evidence="1 2">DSM 5476</strain>
    </source>
</reference>
<dbReference type="HOGENOM" id="CLU_2859819_0_0_9"/>
<dbReference type="Proteomes" id="UP000003340">
    <property type="component" value="Unassembled WGS sequence"/>
</dbReference>
<keyword evidence="2" id="KW-1185">Reference proteome</keyword>
<dbReference type="AlphaFoldDB" id="C0EI70"/>
<organism evidence="1 2">
    <name type="scientific">[Clostridium] methylpentosum DSM 5476</name>
    <dbReference type="NCBI Taxonomy" id="537013"/>
    <lineage>
        <taxon>Bacteria</taxon>
        <taxon>Bacillati</taxon>
        <taxon>Bacillota</taxon>
        <taxon>Clostridia</taxon>
        <taxon>Eubacteriales</taxon>
        <taxon>Oscillospiraceae</taxon>
        <taxon>Oscillospiraceae incertae sedis</taxon>
    </lineage>
</organism>
<reference evidence="1 2" key="1">
    <citation type="submission" date="2009-01" db="EMBL/GenBank/DDBJ databases">
        <authorList>
            <person name="Fulton L."/>
            <person name="Clifton S."/>
            <person name="Fulton B."/>
            <person name="Xu J."/>
            <person name="Minx P."/>
            <person name="Pepin K.H."/>
            <person name="Johnson M."/>
            <person name="Bhonagiri V."/>
            <person name="Nash W.E."/>
            <person name="Mardis E.R."/>
            <person name="Wilson R.K."/>
        </authorList>
    </citation>
    <scope>NUCLEOTIDE SEQUENCE [LARGE SCALE GENOMIC DNA]</scope>
    <source>
        <strain evidence="1 2">DSM 5476</strain>
    </source>
</reference>